<evidence type="ECO:0000256" key="7">
    <source>
        <dbReference type="ARBA" id="ARBA00023235"/>
    </source>
</evidence>
<dbReference type="Pfam" id="PF00271">
    <property type="entry name" value="Helicase_C"/>
    <property type="match status" value="1"/>
</dbReference>
<evidence type="ECO:0000256" key="6">
    <source>
        <dbReference type="ARBA" id="ARBA00023125"/>
    </source>
</evidence>
<dbReference type="GO" id="GO:0043590">
    <property type="term" value="C:bacterial nucleoid"/>
    <property type="evidence" value="ECO:0007669"/>
    <property type="project" value="TreeGrafter"/>
</dbReference>
<dbReference type="GO" id="GO:0009378">
    <property type="term" value="F:four-way junction helicase activity"/>
    <property type="evidence" value="ECO:0007669"/>
    <property type="project" value="TreeGrafter"/>
</dbReference>
<dbReference type="GO" id="GO:0016787">
    <property type="term" value="F:hydrolase activity"/>
    <property type="evidence" value="ECO:0007669"/>
    <property type="project" value="UniProtKB-KW"/>
</dbReference>
<keyword evidence="2" id="KW-0547">Nucleotide-binding</keyword>
<feature type="domain" description="Helicase ATP-binding" evidence="10">
    <location>
        <begin position="1"/>
        <end position="82"/>
    </location>
</feature>
<sequence length="223" mass="24478">MTPERLEKAEALEALKAAGVSLVVVDEAHCISQWGHDFRTAYMFLKEARKALGNPPVMALTATATPEVLGDIRAQLGMKDAEVVSTGIERLGLFFEVHRTVNEAVKYARLLALLREEAGAAIVYTSTVREVEALAERLRGEGVEVARSHGRLRTGERQEAQRQFMEGGCRVMLATKAFGMGIDEANIRCVIHWSFPDSVESYYQEAGRAGRDGEKARASLGRG</sequence>
<dbReference type="STRING" id="1192034.CAP_1348"/>
<dbReference type="GO" id="GO:0006310">
    <property type="term" value="P:DNA recombination"/>
    <property type="evidence" value="ECO:0007669"/>
    <property type="project" value="InterPro"/>
</dbReference>
<dbReference type="GO" id="GO:0005524">
    <property type="term" value="F:ATP binding"/>
    <property type="evidence" value="ECO:0007669"/>
    <property type="project" value="UniProtKB-KW"/>
</dbReference>
<evidence type="ECO:0000256" key="1">
    <source>
        <dbReference type="ARBA" id="ARBA00005446"/>
    </source>
</evidence>
<comment type="catalytic activity">
    <reaction evidence="8">
        <text>Couples ATP hydrolysis with the unwinding of duplex DNA by translocating in the 3'-5' direction.</text>
        <dbReference type="EC" id="5.6.2.4"/>
    </reaction>
</comment>
<evidence type="ECO:0000256" key="2">
    <source>
        <dbReference type="ARBA" id="ARBA00022741"/>
    </source>
</evidence>
<evidence type="ECO:0000256" key="3">
    <source>
        <dbReference type="ARBA" id="ARBA00022801"/>
    </source>
</evidence>
<comment type="similarity">
    <text evidence="1">Belongs to the helicase family. RecQ subfamily.</text>
</comment>
<dbReference type="GO" id="GO:0005737">
    <property type="term" value="C:cytoplasm"/>
    <property type="evidence" value="ECO:0007669"/>
    <property type="project" value="TreeGrafter"/>
</dbReference>
<dbReference type="Proteomes" id="UP000019678">
    <property type="component" value="Unassembled WGS sequence"/>
</dbReference>
<evidence type="ECO:0000259" key="11">
    <source>
        <dbReference type="PROSITE" id="PS51194"/>
    </source>
</evidence>
<feature type="domain" description="Helicase C-terminal" evidence="11">
    <location>
        <begin position="106"/>
        <end position="223"/>
    </location>
</feature>
<dbReference type="AlphaFoldDB" id="A0A017SV17"/>
<name>A0A017SV17_9BACT</name>
<dbReference type="PANTHER" id="PTHR13710:SF105">
    <property type="entry name" value="ATP-DEPENDENT DNA HELICASE Q1"/>
    <property type="match status" value="1"/>
</dbReference>
<dbReference type="PROSITE" id="PS00690">
    <property type="entry name" value="DEAH_ATP_HELICASE"/>
    <property type="match status" value="1"/>
</dbReference>
<dbReference type="PROSITE" id="PS51192">
    <property type="entry name" value="HELICASE_ATP_BIND_1"/>
    <property type="match status" value="1"/>
</dbReference>
<dbReference type="SMART" id="SM00490">
    <property type="entry name" value="HELICc"/>
    <property type="match status" value="1"/>
</dbReference>
<evidence type="ECO:0000256" key="5">
    <source>
        <dbReference type="ARBA" id="ARBA00022840"/>
    </source>
</evidence>
<dbReference type="Gene3D" id="3.40.50.300">
    <property type="entry name" value="P-loop containing nucleotide triphosphate hydrolases"/>
    <property type="match status" value="2"/>
</dbReference>
<dbReference type="InterPro" id="IPR011545">
    <property type="entry name" value="DEAD/DEAH_box_helicase_dom"/>
</dbReference>
<protein>
    <recommendedName>
        <fullName evidence="9">DNA 3'-5' helicase</fullName>
        <ecNumber evidence="9">5.6.2.4</ecNumber>
    </recommendedName>
</protein>
<dbReference type="InterPro" id="IPR014001">
    <property type="entry name" value="Helicase_ATP-bd"/>
</dbReference>
<keyword evidence="3" id="KW-0378">Hydrolase</keyword>
<dbReference type="SUPFAM" id="SSF52540">
    <property type="entry name" value="P-loop containing nucleoside triphosphate hydrolases"/>
    <property type="match status" value="1"/>
</dbReference>
<dbReference type="GO" id="GO:0030894">
    <property type="term" value="C:replisome"/>
    <property type="evidence" value="ECO:0007669"/>
    <property type="project" value="TreeGrafter"/>
</dbReference>
<keyword evidence="7" id="KW-0413">Isomerase</keyword>
<dbReference type="InterPro" id="IPR004589">
    <property type="entry name" value="DNA_helicase_ATP-dep_RecQ"/>
</dbReference>
<comment type="caution">
    <text evidence="12">The sequence shown here is derived from an EMBL/GenBank/DDBJ whole genome shotgun (WGS) entry which is preliminary data.</text>
</comment>
<dbReference type="InterPro" id="IPR001650">
    <property type="entry name" value="Helicase_C-like"/>
</dbReference>
<evidence type="ECO:0000313" key="13">
    <source>
        <dbReference type="Proteomes" id="UP000019678"/>
    </source>
</evidence>
<evidence type="ECO:0000256" key="9">
    <source>
        <dbReference type="ARBA" id="ARBA00034808"/>
    </source>
</evidence>
<dbReference type="GO" id="GO:0003677">
    <property type="term" value="F:DNA binding"/>
    <property type="evidence" value="ECO:0007669"/>
    <property type="project" value="UniProtKB-KW"/>
</dbReference>
<dbReference type="NCBIfam" id="TIGR00614">
    <property type="entry name" value="recQ_fam"/>
    <property type="match status" value="1"/>
</dbReference>
<evidence type="ECO:0000259" key="10">
    <source>
        <dbReference type="PROSITE" id="PS51192"/>
    </source>
</evidence>
<dbReference type="PANTHER" id="PTHR13710">
    <property type="entry name" value="DNA HELICASE RECQ FAMILY MEMBER"/>
    <property type="match status" value="1"/>
</dbReference>
<accession>A0A017SV17</accession>
<keyword evidence="13" id="KW-1185">Reference proteome</keyword>
<dbReference type="InterPro" id="IPR027417">
    <property type="entry name" value="P-loop_NTPase"/>
</dbReference>
<organism evidence="12 13">
    <name type="scientific">Chondromyces apiculatus DSM 436</name>
    <dbReference type="NCBI Taxonomy" id="1192034"/>
    <lineage>
        <taxon>Bacteria</taxon>
        <taxon>Pseudomonadati</taxon>
        <taxon>Myxococcota</taxon>
        <taxon>Polyangia</taxon>
        <taxon>Polyangiales</taxon>
        <taxon>Polyangiaceae</taxon>
        <taxon>Chondromyces</taxon>
    </lineage>
</organism>
<dbReference type="InterPro" id="IPR002464">
    <property type="entry name" value="DNA/RNA_helicase_DEAH_CS"/>
</dbReference>
<dbReference type="GO" id="GO:0043138">
    <property type="term" value="F:3'-5' DNA helicase activity"/>
    <property type="evidence" value="ECO:0007669"/>
    <property type="project" value="UniProtKB-EC"/>
</dbReference>
<evidence type="ECO:0000256" key="8">
    <source>
        <dbReference type="ARBA" id="ARBA00034617"/>
    </source>
</evidence>
<dbReference type="EC" id="5.6.2.4" evidence="9"/>
<keyword evidence="4 12" id="KW-0347">Helicase</keyword>
<dbReference type="Pfam" id="PF00270">
    <property type="entry name" value="DEAD"/>
    <property type="match status" value="1"/>
</dbReference>
<proteinExistence type="inferred from homology"/>
<keyword evidence="5" id="KW-0067">ATP-binding</keyword>
<dbReference type="EMBL" id="ASRX01000131">
    <property type="protein sequence ID" value="EYF00126.1"/>
    <property type="molecule type" value="Genomic_DNA"/>
</dbReference>
<evidence type="ECO:0000313" key="12">
    <source>
        <dbReference type="EMBL" id="EYF00126.1"/>
    </source>
</evidence>
<dbReference type="GO" id="GO:0006281">
    <property type="term" value="P:DNA repair"/>
    <property type="evidence" value="ECO:0007669"/>
    <property type="project" value="TreeGrafter"/>
</dbReference>
<gene>
    <name evidence="12" type="ORF">CAP_1348</name>
</gene>
<reference evidence="12 13" key="1">
    <citation type="submission" date="2013-05" db="EMBL/GenBank/DDBJ databases">
        <title>Genome assembly of Chondromyces apiculatus DSM 436.</title>
        <authorList>
            <person name="Sharma G."/>
            <person name="Khatri I."/>
            <person name="Kaur C."/>
            <person name="Mayilraj S."/>
            <person name="Subramanian S."/>
        </authorList>
    </citation>
    <scope>NUCLEOTIDE SEQUENCE [LARGE SCALE GENOMIC DNA]</scope>
    <source>
        <strain evidence="12 13">DSM 436</strain>
    </source>
</reference>
<dbReference type="eggNOG" id="COG0514">
    <property type="taxonomic scope" value="Bacteria"/>
</dbReference>
<evidence type="ECO:0000256" key="4">
    <source>
        <dbReference type="ARBA" id="ARBA00022806"/>
    </source>
</evidence>
<keyword evidence="6" id="KW-0238">DNA-binding</keyword>
<dbReference type="PROSITE" id="PS51194">
    <property type="entry name" value="HELICASE_CTER"/>
    <property type="match status" value="1"/>
</dbReference>